<dbReference type="SUPFAM" id="SSF50677">
    <property type="entry name" value="ValRS/IleRS/LeuRS editing domain"/>
    <property type="match status" value="1"/>
</dbReference>
<comment type="catalytic activity">
    <reaction evidence="10 12">
        <text>tRNA(Val) + L-valine + ATP = L-valyl-tRNA(Val) + AMP + diphosphate</text>
        <dbReference type="Rhea" id="RHEA:10704"/>
        <dbReference type="Rhea" id="RHEA-COMP:9672"/>
        <dbReference type="Rhea" id="RHEA-COMP:9708"/>
        <dbReference type="ChEBI" id="CHEBI:30616"/>
        <dbReference type="ChEBI" id="CHEBI:33019"/>
        <dbReference type="ChEBI" id="CHEBI:57762"/>
        <dbReference type="ChEBI" id="CHEBI:78442"/>
        <dbReference type="ChEBI" id="CHEBI:78537"/>
        <dbReference type="ChEBI" id="CHEBI:456215"/>
        <dbReference type="EC" id="6.1.1.9"/>
    </reaction>
</comment>
<proteinExistence type="inferred from homology"/>
<dbReference type="SUPFAM" id="SSF47323">
    <property type="entry name" value="Anticodon-binding domain of a subclass of class I aminoacyl-tRNA synthetases"/>
    <property type="match status" value="1"/>
</dbReference>
<comment type="similarity">
    <text evidence="11 12">Belongs to the class-I aminoacyl-tRNA synthetase family. ValS type 1 subfamily.</text>
</comment>
<name>A0A317PRX5_9HYPH</name>
<dbReference type="FunFam" id="1.10.287.380:FF:000001">
    <property type="entry name" value="Valine--tRNA ligase"/>
    <property type="match status" value="1"/>
</dbReference>
<dbReference type="InterPro" id="IPR014729">
    <property type="entry name" value="Rossmann-like_a/b/a_fold"/>
</dbReference>
<dbReference type="SUPFAM" id="SSF46589">
    <property type="entry name" value="tRNA-binding arm"/>
    <property type="match status" value="1"/>
</dbReference>
<evidence type="ECO:0000259" key="13">
    <source>
        <dbReference type="Pfam" id="PF00133"/>
    </source>
</evidence>
<keyword evidence="17" id="KW-1185">Reference proteome</keyword>
<evidence type="ECO:0000256" key="7">
    <source>
        <dbReference type="ARBA" id="ARBA00022917"/>
    </source>
</evidence>
<evidence type="ECO:0000256" key="3">
    <source>
        <dbReference type="ARBA" id="ARBA00022490"/>
    </source>
</evidence>
<dbReference type="InterPro" id="IPR002300">
    <property type="entry name" value="aa-tRNA-synth_Ia"/>
</dbReference>
<reference evidence="16 17" key="1">
    <citation type="submission" date="2018-05" db="EMBL/GenBank/DDBJ databases">
        <title>Genomic Encyclopedia of Type Strains, Phase IV (KMG-IV): sequencing the most valuable type-strain genomes for metagenomic binning, comparative biology and taxonomic classification.</title>
        <authorList>
            <person name="Goeker M."/>
        </authorList>
    </citation>
    <scope>NUCLEOTIDE SEQUENCE [LARGE SCALE GENOMIC DNA]</scope>
    <source>
        <strain evidence="16 17">DSM 16791</strain>
    </source>
</reference>
<dbReference type="NCBIfam" id="NF004349">
    <property type="entry name" value="PRK05729.1"/>
    <property type="match status" value="1"/>
</dbReference>
<evidence type="ECO:0000259" key="15">
    <source>
        <dbReference type="Pfam" id="PF10458"/>
    </source>
</evidence>
<dbReference type="FunFam" id="3.40.50.620:FF:000032">
    <property type="entry name" value="Valine--tRNA ligase"/>
    <property type="match status" value="1"/>
</dbReference>
<evidence type="ECO:0000256" key="6">
    <source>
        <dbReference type="ARBA" id="ARBA00022840"/>
    </source>
</evidence>
<dbReference type="HAMAP" id="MF_02004">
    <property type="entry name" value="Val_tRNA_synth_type1"/>
    <property type="match status" value="1"/>
</dbReference>
<evidence type="ECO:0000313" key="16">
    <source>
        <dbReference type="EMBL" id="PWW04212.1"/>
    </source>
</evidence>
<dbReference type="Gene3D" id="1.10.287.380">
    <property type="entry name" value="Valyl-tRNA synthetase, C-terminal domain"/>
    <property type="match status" value="1"/>
</dbReference>
<dbReference type="Proteomes" id="UP000246352">
    <property type="component" value="Unassembled WGS sequence"/>
</dbReference>
<feature type="domain" description="Methionyl/Valyl/Leucyl/Isoleucyl-tRNA synthetase anticodon-binding" evidence="14">
    <location>
        <begin position="683"/>
        <end position="827"/>
    </location>
</feature>
<evidence type="ECO:0000256" key="11">
    <source>
        <dbReference type="ARBA" id="ARBA00060830"/>
    </source>
</evidence>
<keyword evidence="8 12" id="KW-0175">Coiled coil</keyword>
<dbReference type="InterPro" id="IPR037118">
    <property type="entry name" value="Val-tRNA_synth_C_sf"/>
</dbReference>
<protein>
    <recommendedName>
        <fullName evidence="12">Valine--tRNA ligase</fullName>
        <ecNumber evidence="12">6.1.1.9</ecNumber>
    </recommendedName>
    <alternativeName>
        <fullName evidence="12">Valyl-tRNA synthetase</fullName>
        <shortName evidence="12">ValRS</shortName>
    </alternativeName>
</protein>
<dbReference type="InterPro" id="IPR019499">
    <property type="entry name" value="Val-tRNA_synth_tRNA-bd"/>
</dbReference>
<evidence type="ECO:0000313" key="17">
    <source>
        <dbReference type="Proteomes" id="UP000246352"/>
    </source>
</evidence>
<feature type="domain" description="Aminoacyl-tRNA synthetase class Ia" evidence="13">
    <location>
        <begin position="15"/>
        <end position="641"/>
    </location>
</feature>
<keyword evidence="4 12" id="KW-0436">Ligase</keyword>
<sequence length="954" mass="106833">MLEKTYDAAAIEPKIAQRWAEADAFRAGAGARPGAEPYTIVIPPPNVTGSLHMGHALNNTLQDILIRFERMRGKNVLWQPGMDHAGIATQMVVERQLAERKLPDRHAMGREAFVERIWEWKDESGGLIFNQLKRLGASCDWSRERFTMDEGLSAAVLEVFVSLYKDGLIYKDKRLVNWDPKLLTAISDLEVEQVEVKGHLWHFRYPLADGVTYEHPYRLGEEGEKLAWKPSDGEPDGHETRDYLVVATTRPETMLGDTGVAVNPEDPRYGALIGKDVILPLVGRRIPIVGDAYADPEAGTGAVKMTPAHDFNDFDVGKRAKLRAINIMTVDGHITLKGNEDFLEGLEEAGKLLEVLEEIDGMERFAARAAIVEKMDETGALALIEPHTHMVPHGDRGGVPIEPYLTDQWYVNAGELARPAIASVREGRTSFVPKTWEKTYFEWMENIQPWCISRQLWWGHQIPAWYGPDDQVFVEKDEEAALEAAIHHYLSHEGPWKAWVQEKIETFKPGEILTRDPDVLDTWFSSALWPFSTLGWPEKTKELETYYQTDVLVTGFDIIFFWVARMMMMGLHFMKDEDGAPVEPFHTVYVHALVRDKTGAKMSKSKGNVIDPLELIEEYGADALRFTLAIMAAQGRDVKLDPARIAGYRNFGTKLWNATRFAEMNGAALDPEFDPSSAKLTINRWILTELSRTTDEVRAAIETYRFNEASGALYRFVWNQVCDWYLELLKPVFNGADEDAKRESQACVAHVLAATYKLLHPFMPFMTEELWAHLAGEGAGLLCHAEWPSPDFADDAAADEINWLIALVSGLRSVRSEMNVPPSSKAPLVMVGANAVTRERLGRHDPAIKQLARVTEIHTADEAPAGSAQIVVAEATACLPLGDLIDLGAEKARLEKAIGKIDEDLDRISRKLDNEKFVANAKPELVDAEREKQAELTGQRDKLVEALARLGAAG</sequence>
<feature type="domain" description="Valyl-tRNA synthetase tRNA-binding arm" evidence="15">
    <location>
        <begin position="886"/>
        <end position="951"/>
    </location>
</feature>
<dbReference type="GO" id="GO:0006438">
    <property type="term" value="P:valyl-tRNA aminoacylation"/>
    <property type="evidence" value="ECO:0007669"/>
    <property type="project" value="UniProtKB-UniRule"/>
</dbReference>
<keyword evidence="5 12" id="KW-0547">Nucleotide-binding</keyword>
<dbReference type="Gene3D" id="3.40.50.620">
    <property type="entry name" value="HUPs"/>
    <property type="match status" value="2"/>
</dbReference>
<keyword evidence="9 12" id="KW-0030">Aminoacyl-tRNA synthetase</keyword>
<dbReference type="PANTHER" id="PTHR11946:SF93">
    <property type="entry name" value="VALINE--TRNA LIGASE, CHLOROPLASTIC_MITOCHONDRIAL 2"/>
    <property type="match status" value="1"/>
</dbReference>
<dbReference type="OrthoDB" id="9810365at2"/>
<dbReference type="Gene3D" id="1.10.730.10">
    <property type="entry name" value="Isoleucyl-tRNA Synthetase, Domain 1"/>
    <property type="match status" value="1"/>
</dbReference>
<evidence type="ECO:0000259" key="14">
    <source>
        <dbReference type="Pfam" id="PF08264"/>
    </source>
</evidence>
<dbReference type="GO" id="GO:0005829">
    <property type="term" value="C:cytosol"/>
    <property type="evidence" value="ECO:0007669"/>
    <property type="project" value="TreeGrafter"/>
</dbReference>
<feature type="binding site" evidence="12">
    <location>
        <position position="604"/>
    </location>
    <ligand>
        <name>ATP</name>
        <dbReference type="ChEBI" id="CHEBI:30616"/>
    </ligand>
</feature>
<dbReference type="AlphaFoldDB" id="A0A317PRX5"/>
<dbReference type="Gene3D" id="3.90.740.10">
    <property type="entry name" value="Valyl/Leucyl/Isoleucyl-tRNA synthetase, editing domain"/>
    <property type="match status" value="1"/>
</dbReference>
<dbReference type="NCBIfam" id="TIGR00422">
    <property type="entry name" value="valS"/>
    <property type="match status" value="1"/>
</dbReference>
<dbReference type="InterPro" id="IPR002303">
    <property type="entry name" value="Valyl-tRNA_ligase"/>
</dbReference>
<keyword evidence="6 12" id="KW-0067">ATP-binding</keyword>
<dbReference type="CDD" id="cd07962">
    <property type="entry name" value="Anticodon_Ia_Val"/>
    <property type="match status" value="1"/>
</dbReference>
<feature type="short sequence motif" description="'KMSKS' region" evidence="12">
    <location>
        <begin position="601"/>
        <end position="605"/>
    </location>
</feature>
<feature type="short sequence motif" description="'HIGH' region" evidence="12">
    <location>
        <begin position="45"/>
        <end position="55"/>
    </location>
</feature>
<dbReference type="InterPro" id="IPR010978">
    <property type="entry name" value="tRNA-bd_arm"/>
</dbReference>
<dbReference type="GO" id="GO:0004832">
    <property type="term" value="F:valine-tRNA ligase activity"/>
    <property type="evidence" value="ECO:0007669"/>
    <property type="project" value="UniProtKB-UniRule"/>
</dbReference>
<keyword evidence="3 12" id="KW-0963">Cytoplasm</keyword>
<organism evidence="16 17">
    <name type="scientific">Hoeflea marina</name>
    <dbReference type="NCBI Taxonomy" id="274592"/>
    <lineage>
        <taxon>Bacteria</taxon>
        <taxon>Pseudomonadati</taxon>
        <taxon>Pseudomonadota</taxon>
        <taxon>Alphaproteobacteria</taxon>
        <taxon>Hyphomicrobiales</taxon>
        <taxon>Rhizobiaceae</taxon>
        <taxon>Hoeflea</taxon>
    </lineage>
</organism>
<evidence type="ECO:0000256" key="8">
    <source>
        <dbReference type="ARBA" id="ARBA00023054"/>
    </source>
</evidence>
<dbReference type="InterPro" id="IPR033705">
    <property type="entry name" value="Anticodon_Ia_Val"/>
</dbReference>
<dbReference type="SUPFAM" id="SSF52374">
    <property type="entry name" value="Nucleotidylyl transferase"/>
    <property type="match status" value="1"/>
</dbReference>
<comment type="function">
    <text evidence="12">Catalyzes the attachment of valine to tRNA(Val). As ValRS can inadvertently accommodate and process structurally similar amino acids such as threonine, to avoid such errors, it has a 'posttransfer' editing activity that hydrolyzes mischarged Thr-tRNA(Val) in a tRNA-dependent manner.</text>
</comment>
<evidence type="ECO:0000256" key="12">
    <source>
        <dbReference type="HAMAP-Rule" id="MF_02004"/>
    </source>
</evidence>
<dbReference type="EMBL" id="QGTR01000001">
    <property type="protein sequence ID" value="PWW04212.1"/>
    <property type="molecule type" value="Genomic_DNA"/>
</dbReference>
<dbReference type="Pfam" id="PF08264">
    <property type="entry name" value="Anticodon_1"/>
    <property type="match status" value="1"/>
</dbReference>
<dbReference type="InterPro" id="IPR009008">
    <property type="entry name" value="Val/Leu/Ile-tRNA-synth_edit"/>
</dbReference>
<evidence type="ECO:0000256" key="1">
    <source>
        <dbReference type="ARBA" id="ARBA00004496"/>
    </source>
</evidence>
<comment type="subunit">
    <text evidence="2 12">Monomer.</text>
</comment>
<dbReference type="EC" id="6.1.1.9" evidence="12"/>
<evidence type="ECO:0000256" key="5">
    <source>
        <dbReference type="ARBA" id="ARBA00022741"/>
    </source>
</evidence>
<dbReference type="Pfam" id="PF00133">
    <property type="entry name" value="tRNA-synt_1"/>
    <property type="match status" value="1"/>
</dbReference>
<keyword evidence="7 12" id="KW-0648">Protein biosynthesis</keyword>
<evidence type="ECO:0000256" key="9">
    <source>
        <dbReference type="ARBA" id="ARBA00023146"/>
    </source>
</evidence>
<dbReference type="InterPro" id="IPR013155">
    <property type="entry name" value="M/V/L/I-tRNA-synth_anticd-bd"/>
</dbReference>
<dbReference type="InterPro" id="IPR009080">
    <property type="entry name" value="tRNAsynth_Ia_anticodon-bd"/>
</dbReference>
<comment type="caution">
    <text evidence="16">The sequence shown here is derived from an EMBL/GenBank/DDBJ whole genome shotgun (WGS) entry which is preliminary data.</text>
</comment>
<dbReference type="InterPro" id="IPR001412">
    <property type="entry name" value="aa-tRNA-synth_I_CS"/>
</dbReference>
<dbReference type="PRINTS" id="PR00986">
    <property type="entry name" value="TRNASYNTHVAL"/>
</dbReference>
<dbReference type="PANTHER" id="PTHR11946">
    <property type="entry name" value="VALYL-TRNA SYNTHETASES"/>
    <property type="match status" value="1"/>
</dbReference>
<dbReference type="GO" id="GO:0002161">
    <property type="term" value="F:aminoacyl-tRNA deacylase activity"/>
    <property type="evidence" value="ECO:0007669"/>
    <property type="project" value="InterPro"/>
</dbReference>
<evidence type="ECO:0000256" key="10">
    <source>
        <dbReference type="ARBA" id="ARBA00047552"/>
    </source>
</evidence>
<dbReference type="Pfam" id="PF10458">
    <property type="entry name" value="Val_tRNA-synt_C"/>
    <property type="match status" value="1"/>
</dbReference>
<comment type="subcellular location">
    <subcellularLocation>
        <location evidence="1 12">Cytoplasm</location>
    </subcellularLocation>
</comment>
<dbReference type="GO" id="GO:0005524">
    <property type="term" value="F:ATP binding"/>
    <property type="evidence" value="ECO:0007669"/>
    <property type="project" value="UniProtKB-UniRule"/>
</dbReference>
<evidence type="ECO:0000256" key="2">
    <source>
        <dbReference type="ARBA" id="ARBA00011245"/>
    </source>
</evidence>
<gene>
    <name evidence="12" type="primary">valS</name>
    <name evidence="16" type="ORF">DFR52_101904</name>
</gene>
<dbReference type="CDD" id="cd00817">
    <property type="entry name" value="ValRS_core"/>
    <property type="match status" value="1"/>
</dbReference>
<accession>A0A317PRX5</accession>
<comment type="domain">
    <text evidence="12">The C-terminal coiled-coil domain is crucial for aminoacylation activity.</text>
</comment>
<evidence type="ECO:0000256" key="4">
    <source>
        <dbReference type="ARBA" id="ARBA00022598"/>
    </source>
</evidence>
<dbReference type="PROSITE" id="PS00178">
    <property type="entry name" value="AA_TRNA_LIGASE_I"/>
    <property type="match status" value="1"/>
</dbReference>
<comment type="domain">
    <text evidence="12">ValRS has two distinct active sites: one for aminoacylation and one for editing. The misactivated threonine is translocated from the active site to the editing site.</text>
</comment>
<dbReference type="RefSeq" id="WP_110030670.1">
    <property type="nucleotide sequence ID" value="NZ_QGTR01000001.1"/>
</dbReference>